<organism evidence="1">
    <name type="scientific">Hyperionvirus sp</name>
    <dbReference type="NCBI Taxonomy" id="2487770"/>
    <lineage>
        <taxon>Viruses</taxon>
        <taxon>Varidnaviria</taxon>
        <taxon>Bamfordvirae</taxon>
        <taxon>Nucleocytoviricota</taxon>
        <taxon>Megaviricetes</taxon>
        <taxon>Imitervirales</taxon>
        <taxon>Mimiviridae</taxon>
        <taxon>Klosneuvirinae</taxon>
    </lineage>
</organism>
<protein>
    <submittedName>
        <fullName evidence="1">Uncharacterized protein</fullName>
    </submittedName>
</protein>
<dbReference type="EMBL" id="MK072384">
    <property type="protein sequence ID" value="AYV82681.1"/>
    <property type="molecule type" value="Genomic_DNA"/>
</dbReference>
<name>A0A3G5A925_9VIRU</name>
<gene>
    <name evidence="1" type="ORF">Hyperionvirus2_49</name>
</gene>
<evidence type="ECO:0000313" key="1">
    <source>
        <dbReference type="EMBL" id="AYV82681.1"/>
    </source>
</evidence>
<sequence length="464" mass="50942">MAAAAGFDEFKRGGGLLRELNMVNLLSIFFDKSGSFGEADIKGGRKAAEVAGASLMEGLRNFGITAVSREARNLKRFEAGIKLVNLLARPVSDDSKGDDSKIFVNIALFDDAPHEELSARFEAVNPVSGLPVAAGRKRVIVPEDDGPMRVGEVYKEESIEPTMKWHESTRDNPNACQYLTYVDKETKIDTKDYVIPKCFQGSIKDRLLGSQQLFDDIQARSGGWRGGGMTDLRAIAAHATINAATYPCLNFEGEERKINIRDILLFITDDEETVNPDKNLRNLLRLHRPYARNIVPIVIVVKITAAKTATHSFAEEADFKYVIDSEDQIDSVADKIKGTLKIIETWVKPREIKNTFKEEALLLTRQNGTTLYVPPMSTICLFGPADEVFRETKVARSEVCDEALGFSPTPKAVIARSFTAAATTAASAPQVAADRADTATTLLKAAKKTKRYNLRATVVPPAAV</sequence>
<proteinExistence type="predicted"/>
<reference evidence="1" key="1">
    <citation type="submission" date="2018-10" db="EMBL/GenBank/DDBJ databases">
        <title>Hidden diversity of soil giant viruses.</title>
        <authorList>
            <person name="Schulz F."/>
            <person name="Alteio L."/>
            <person name="Goudeau D."/>
            <person name="Ryan E.M."/>
            <person name="Malmstrom R.R."/>
            <person name="Blanchard J."/>
            <person name="Woyke T."/>
        </authorList>
    </citation>
    <scope>NUCLEOTIDE SEQUENCE</scope>
    <source>
        <strain evidence="1">HYV1</strain>
    </source>
</reference>
<accession>A0A3G5A925</accession>